<feature type="non-terminal residue" evidence="1">
    <location>
        <position position="1"/>
    </location>
</feature>
<feature type="non-terminal residue" evidence="1">
    <location>
        <position position="524"/>
    </location>
</feature>
<comment type="caution">
    <text evidence="1">The sequence shown here is derived from an EMBL/GenBank/DDBJ whole genome shotgun (WGS) entry which is preliminary data.</text>
</comment>
<dbReference type="EMBL" id="JAWDJW010010177">
    <property type="protein sequence ID" value="KAK3049720.1"/>
    <property type="molecule type" value="Genomic_DNA"/>
</dbReference>
<proteinExistence type="predicted"/>
<dbReference type="Proteomes" id="UP001186974">
    <property type="component" value="Unassembled WGS sequence"/>
</dbReference>
<name>A0ACC3CWX5_9PEZI</name>
<protein>
    <submittedName>
        <fullName evidence="1">Uncharacterized protein</fullName>
    </submittedName>
</protein>
<organism evidence="1 2">
    <name type="scientific">Coniosporium uncinatum</name>
    <dbReference type="NCBI Taxonomy" id="93489"/>
    <lineage>
        <taxon>Eukaryota</taxon>
        <taxon>Fungi</taxon>
        <taxon>Dikarya</taxon>
        <taxon>Ascomycota</taxon>
        <taxon>Pezizomycotina</taxon>
        <taxon>Dothideomycetes</taxon>
        <taxon>Dothideomycetes incertae sedis</taxon>
        <taxon>Coniosporium</taxon>
    </lineage>
</organism>
<evidence type="ECO:0000313" key="2">
    <source>
        <dbReference type="Proteomes" id="UP001186974"/>
    </source>
</evidence>
<sequence>TGYMSRRLMKSLEDLSAQYDRTVRNSSAAIVQFQYGDDQLDPVDMEGKAKPVNFERTFNHAVTSTFDNDEKGLLPYEIMDIVRETLQRDRDMYKRQTFDGKALDYRDLSDDSIDQYESARDFLDTVEKFLEMKADKIADQRQKHHFFHGRCEDVHAMEKEDEQTKLGITIDSVVKISRTALNTFLNLCLTKYERSKVQPGHAVGAVGAQSIGEPGTQMTLKTFHFAGVAGMSITQGVPRIKEIINASKVISTPVITCPLHNKESPYAARMVKSRIEKTYLRDIVAYIEDVWWSEGCYLQMRIDAPTIAKLGLDLDMQDITRALVTARGLKIEDRHLRMYGNQIRIEVPDLALEGASAKRRSTTTAAARKKAGDDDHFIRVQHLKRQIPNIVIKGYPDASRAIIKRDDEKNANGVEEMTLLVEGYGLKSCMTTDGVVGTATRTNSVIETYQVLGVEAARQTIIAEIAAVMKSMDIDPRHMQLLADVMTYKGDILGITRFGLAKMRDSVLQLASFEKTPDHLFEAA</sequence>
<gene>
    <name evidence="1" type="ORF">LTS18_012701</name>
</gene>
<accession>A0ACC3CWX5</accession>
<reference evidence="1" key="1">
    <citation type="submission" date="2024-09" db="EMBL/GenBank/DDBJ databases">
        <title>Black Yeasts Isolated from many extreme environments.</title>
        <authorList>
            <person name="Coleine C."/>
            <person name="Stajich J.E."/>
            <person name="Selbmann L."/>
        </authorList>
    </citation>
    <scope>NUCLEOTIDE SEQUENCE</scope>
    <source>
        <strain evidence="1">CCFEE 5737</strain>
    </source>
</reference>
<keyword evidence="2" id="KW-1185">Reference proteome</keyword>
<evidence type="ECO:0000313" key="1">
    <source>
        <dbReference type="EMBL" id="KAK3049720.1"/>
    </source>
</evidence>